<sequence length="306" mass="33325">MSAYKFKLLIVDDDVATVRIMSDMLSDYGERRFALSGEMGLLLARQSTPDLILLDASMPGMTGFDFCEILKADSELAKIPVIFVTSHDAPALEIDAFRLGAADYVTKPLNATQLRARVETQLRRRLKILNQSESFRAGLFLPPTLGALPDNILVVDSDPGRLSRLQDLLHDLGRCTSATTGAQGLELALHSLPTVILVDAALPDTSGVQLCAALKKEPRLEGVPVLLMTDGTASDNADYERALLNGLADSVLNHAQPTVLKARVKHAMASVHADQRRIGAMREYWLAVEKAARRVERKDGEGTVPD</sequence>
<dbReference type="EMBL" id="CP012748">
    <property type="protein sequence ID" value="ALL69525.1"/>
    <property type="molecule type" value="Genomic_DNA"/>
</dbReference>
<dbReference type="PROSITE" id="PS50110">
    <property type="entry name" value="RESPONSE_REGULATORY"/>
    <property type="match status" value="2"/>
</dbReference>
<dbReference type="AlphaFoldDB" id="A0A0N7JVL2"/>
<evidence type="ECO:0000256" key="1">
    <source>
        <dbReference type="ARBA" id="ARBA00022553"/>
    </source>
</evidence>
<organism evidence="4 5">
    <name type="scientific">Paraburkholderia caribensis MBA4</name>
    <dbReference type="NCBI Taxonomy" id="1323664"/>
    <lineage>
        <taxon>Bacteria</taxon>
        <taxon>Pseudomonadati</taxon>
        <taxon>Pseudomonadota</taxon>
        <taxon>Betaproteobacteria</taxon>
        <taxon>Burkholderiales</taxon>
        <taxon>Burkholderiaceae</taxon>
        <taxon>Paraburkholderia</taxon>
    </lineage>
</organism>
<gene>
    <name evidence="4" type="ORF">K788_0004999</name>
</gene>
<reference evidence="4 5" key="1">
    <citation type="journal article" date="2014" name="Genome Announc.">
        <title>Draft Genome Sequence of the Haloacid-Degrading Burkholderia caribensis Strain MBA4.</title>
        <authorList>
            <person name="Pan Y."/>
            <person name="Kong K.F."/>
            <person name="Tsang J.S."/>
        </authorList>
    </citation>
    <scope>NUCLEOTIDE SEQUENCE [LARGE SCALE GENOMIC DNA]</scope>
    <source>
        <strain evidence="4 5">MBA4</strain>
        <plasmid evidence="5">Plasmid</plasmid>
    </source>
</reference>
<protein>
    <submittedName>
        <fullName evidence="4">Response regulator receiver:Metal-dependent phosphohydrolase containing HD subdomain</fullName>
    </submittedName>
</protein>
<name>A0A0N7JVL2_9BURK</name>
<dbReference type="SMART" id="SM00448">
    <property type="entry name" value="REC"/>
    <property type="match status" value="2"/>
</dbReference>
<evidence type="ECO:0000313" key="4">
    <source>
        <dbReference type="EMBL" id="ALL69525.1"/>
    </source>
</evidence>
<evidence type="ECO:0000256" key="2">
    <source>
        <dbReference type="PROSITE-ProRule" id="PRU00169"/>
    </source>
</evidence>
<accession>A0A0N7JVL2</accession>
<dbReference type="PANTHER" id="PTHR44591:SF20">
    <property type="entry name" value="PROTEIN PILH"/>
    <property type="match status" value="1"/>
</dbReference>
<dbReference type="InterPro" id="IPR001789">
    <property type="entry name" value="Sig_transdc_resp-reg_receiver"/>
</dbReference>
<proteinExistence type="predicted"/>
<dbReference type="Gene3D" id="3.40.50.2300">
    <property type="match status" value="2"/>
</dbReference>
<dbReference type="PANTHER" id="PTHR44591">
    <property type="entry name" value="STRESS RESPONSE REGULATOR PROTEIN 1"/>
    <property type="match status" value="1"/>
</dbReference>
<feature type="domain" description="Response regulatory" evidence="3">
    <location>
        <begin position="7"/>
        <end position="122"/>
    </location>
</feature>
<dbReference type="GeneID" id="69973087"/>
<dbReference type="GO" id="GO:0016787">
    <property type="term" value="F:hydrolase activity"/>
    <property type="evidence" value="ECO:0007669"/>
    <property type="project" value="UniProtKB-KW"/>
</dbReference>
<feature type="domain" description="Response regulatory" evidence="3">
    <location>
        <begin position="151"/>
        <end position="268"/>
    </location>
</feature>
<dbReference type="Proteomes" id="UP000019146">
    <property type="component" value="Plasmid unnamed"/>
</dbReference>
<keyword evidence="1 2" id="KW-0597">Phosphoprotein</keyword>
<evidence type="ECO:0000313" key="5">
    <source>
        <dbReference type="Proteomes" id="UP000019146"/>
    </source>
</evidence>
<dbReference type="SUPFAM" id="SSF52172">
    <property type="entry name" value="CheY-like"/>
    <property type="match status" value="2"/>
</dbReference>
<keyword evidence="4" id="KW-0378">Hydrolase</keyword>
<keyword evidence="4" id="KW-0614">Plasmid</keyword>
<dbReference type="InterPro" id="IPR050595">
    <property type="entry name" value="Bact_response_regulator"/>
</dbReference>
<dbReference type="RefSeq" id="WP_035995799.1">
    <property type="nucleotide sequence ID" value="NZ_CP012748.1"/>
</dbReference>
<feature type="modified residue" description="4-aspartylphosphate" evidence="2">
    <location>
        <position position="55"/>
    </location>
</feature>
<geneLocation type="plasmid" evidence="5"/>
<dbReference type="GO" id="GO:0000160">
    <property type="term" value="P:phosphorelay signal transduction system"/>
    <property type="evidence" value="ECO:0007669"/>
    <property type="project" value="InterPro"/>
</dbReference>
<dbReference type="KEGG" id="bcai:K788_0004999"/>
<dbReference type="InterPro" id="IPR011006">
    <property type="entry name" value="CheY-like_superfamily"/>
</dbReference>
<dbReference type="Pfam" id="PF00072">
    <property type="entry name" value="Response_reg"/>
    <property type="match status" value="2"/>
</dbReference>
<evidence type="ECO:0000259" key="3">
    <source>
        <dbReference type="PROSITE" id="PS50110"/>
    </source>
</evidence>
<feature type="modified residue" description="4-aspartylphosphate" evidence="2">
    <location>
        <position position="199"/>
    </location>
</feature>